<protein>
    <submittedName>
        <fullName evidence="2">Uncharacterized protein</fullName>
    </submittedName>
</protein>
<accession>X0Y3A9</accession>
<name>X0Y3A9_9ZZZZ</name>
<evidence type="ECO:0000313" key="2">
    <source>
        <dbReference type="EMBL" id="GAG50200.1"/>
    </source>
</evidence>
<dbReference type="EMBL" id="BARS01053273">
    <property type="protein sequence ID" value="GAG50200.1"/>
    <property type="molecule type" value="Genomic_DNA"/>
</dbReference>
<feature type="non-terminal residue" evidence="2">
    <location>
        <position position="1"/>
    </location>
</feature>
<feature type="region of interest" description="Disordered" evidence="1">
    <location>
        <begin position="1"/>
        <end position="47"/>
    </location>
</feature>
<proteinExistence type="predicted"/>
<gene>
    <name evidence="2" type="ORF">S01H1_79077</name>
</gene>
<reference evidence="2" key="1">
    <citation type="journal article" date="2014" name="Front. Microbiol.">
        <title>High frequency of phylogenetically diverse reductive dehalogenase-homologous genes in deep subseafloor sedimentary metagenomes.</title>
        <authorList>
            <person name="Kawai M."/>
            <person name="Futagami T."/>
            <person name="Toyoda A."/>
            <person name="Takaki Y."/>
            <person name="Nishi S."/>
            <person name="Hori S."/>
            <person name="Arai W."/>
            <person name="Tsubouchi T."/>
            <person name="Morono Y."/>
            <person name="Uchiyama I."/>
            <person name="Ito T."/>
            <person name="Fujiyama A."/>
            <person name="Inagaki F."/>
            <person name="Takami H."/>
        </authorList>
    </citation>
    <scope>NUCLEOTIDE SEQUENCE</scope>
    <source>
        <strain evidence="2">Expedition CK06-06</strain>
    </source>
</reference>
<dbReference type="AlphaFoldDB" id="X0Y3A9"/>
<comment type="caution">
    <text evidence="2">The sequence shown here is derived from an EMBL/GenBank/DDBJ whole genome shotgun (WGS) entry which is preliminary data.</text>
</comment>
<sequence>RPEFALMEMKEEHHAGKERRLGEDRRKFNDPNYKGPERRSGQDRRIG</sequence>
<evidence type="ECO:0000256" key="1">
    <source>
        <dbReference type="SAM" id="MobiDB-lite"/>
    </source>
</evidence>
<organism evidence="2">
    <name type="scientific">marine sediment metagenome</name>
    <dbReference type="NCBI Taxonomy" id="412755"/>
    <lineage>
        <taxon>unclassified sequences</taxon>
        <taxon>metagenomes</taxon>
        <taxon>ecological metagenomes</taxon>
    </lineage>
</organism>